<feature type="compositionally biased region" description="Polar residues" evidence="8">
    <location>
        <begin position="88"/>
        <end position="103"/>
    </location>
</feature>
<evidence type="ECO:0000313" key="10">
    <source>
        <dbReference type="EMBL" id="KAI8583166.1"/>
    </source>
</evidence>
<feature type="domain" description="CAP-Gly" evidence="9">
    <location>
        <begin position="172"/>
        <end position="215"/>
    </location>
</feature>
<keyword evidence="6" id="KW-0206">Cytoskeleton</keyword>
<dbReference type="InterPro" id="IPR032108">
    <property type="entry name" value="CLIP1_ZNF"/>
</dbReference>
<feature type="compositionally biased region" description="Low complexity" evidence="8">
    <location>
        <begin position="104"/>
        <end position="114"/>
    </location>
</feature>
<sequence length="1327" mass="149635">MSRLPKGPSPNSRLANPYGTLPRSSNADRYSEQTAPPSLTRRATNVSRVSDPTSVQPRTSKSTTLRRGTTTTRTSIASLDEMFQESNRYSTASSLSGRTTPQRSSIASSATTISPKPSKSTKALNRVSSVSSGRRPVAAEKVATSQGDGQLRIGQRVAMHSLGLCGTLRFLGPTEFKSGIWAGVELDIVGTGKNDGSVSGIDYFTCPPQTGLFLLSTKVTPLSEPDTDSVRSDSPSNRSLDNGRQRSASSASNTSDRPPIRTASAHNAALAAARISSGSRASKYLGMTANQLTQGRTNTNMINRTKKSVTPLTRSSTNASRTTTPISRKSHVPPGSAARRISTASATSSAIASPTPPPQSPDISRHSYVSSTDGGEDEALHNRLHRLLGDAISQAPDENVMRLQQLQLRVEVLEAENKFLKLENAQNKSAEQILEKSLLLHKQNGDTEDVTFTLEGHQAIVDQLKSQLEESQQKWDTDKARLEESKQKLTMQTEEFNQKRDEWTAERENAENRAHDIEREKSRLDSKIMELEEKLAVSEANAAAAIAQQAALTRSKETDTDEGLSEEMYDQRRRLEAEMEEVHDKMANLTEAMRAKDMFLHNMSEQVESYRNMCEEKEREIRRIKSDFEREKRDKDRLLEEISELETRLRELDDAGESKMQLEKKNRELEETKRRFEREKRELSEQLERSMTDKIETEEDHQSSLRRLEQTVEDLKKAGFESIELYESSVEIHKIEMEKMNAVLAEERRRNKMMDVERDELRTAGLDAIEAYESTIHELKAQHSDEIEHQEDQIKQLQEEVTDLRKQIDQLVNASQGGKDEEVEKIKLVWDSERKRLEEHINSAKQSLTDQQQQQQLLRQENEKLTENLKQFEKLSAEKNNLETRLQDAERDYEELSKLRNKSLEDMGGAFEAQKKAEAEYRNLQDTVTKLHSELEQQKQELVILHQSKDQAEQATKSADSSSAAIQQQEQRIANLQQEVEKLEAQNQMVVKQKEQLALTVEQLEKFKAAQLSTSKSTTTSKDDQRHIKELVNKAEKYEEEIASLKHTATGAKKEAEALSDENKKLNVEYEKLLEAHKSVENECLKLMDEVERLHSEGLMGLDDNDTQGQETANINAMSDSSPDNAKLILLQKQYAEKQTQLDRINVQHAAQIREIQQSLSDLERTKQREIHALNKDIAELESLIESKIFKEADLEEAVESERKTVKRLRDEISDLKIQIKDSSARSNGKSYERKASITNSSSVKAPSMPIPATAKKTNDALYCEICEQHGHDIISCTALLSEADFAAETKRVNTSSNADSDRPYCENCEEYGLHATDNCPNGDETF</sequence>
<feature type="coiled-coil region" evidence="7">
    <location>
        <begin position="1128"/>
        <end position="1226"/>
    </location>
</feature>
<protein>
    <recommendedName>
        <fullName evidence="9">CAP-Gly domain-containing protein</fullName>
    </recommendedName>
</protein>
<dbReference type="PANTHER" id="PTHR18916:SF93">
    <property type="entry name" value="RESTIN HOMOLOG"/>
    <property type="match status" value="1"/>
</dbReference>
<comment type="caution">
    <text evidence="10">The sequence shown here is derived from an EMBL/GenBank/DDBJ whole genome shotgun (WGS) entry which is preliminary data.</text>
</comment>
<feature type="compositionally biased region" description="Low complexity" evidence="8">
    <location>
        <begin position="58"/>
        <end position="75"/>
    </location>
</feature>
<comment type="subcellular location">
    <subcellularLocation>
        <location evidence="1">Cytoplasm</location>
        <location evidence="1">Cytoskeleton</location>
    </subcellularLocation>
</comment>
<evidence type="ECO:0000256" key="6">
    <source>
        <dbReference type="ARBA" id="ARBA00023212"/>
    </source>
</evidence>
<keyword evidence="2" id="KW-0963">Cytoplasm</keyword>
<evidence type="ECO:0000256" key="2">
    <source>
        <dbReference type="ARBA" id="ARBA00022490"/>
    </source>
</evidence>
<evidence type="ECO:0000313" key="11">
    <source>
        <dbReference type="Proteomes" id="UP001206595"/>
    </source>
</evidence>
<dbReference type="Proteomes" id="UP001206595">
    <property type="component" value="Unassembled WGS sequence"/>
</dbReference>
<feature type="region of interest" description="Disordered" evidence="8">
    <location>
        <begin position="492"/>
        <end position="514"/>
    </location>
</feature>
<dbReference type="Pfam" id="PF01302">
    <property type="entry name" value="CAP_GLY"/>
    <property type="match status" value="1"/>
</dbReference>
<dbReference type="InterPro" id="IPR000938">
    <property type="entry name" value="CAP-Gly_domain"/>
</dbReference>
<evidence type="ECO:0000256" key="5">
    <source>
        <dbReference type="ARBA" id="ARBA00023054"/>
    </source>
</evidence>
<feature type="region of interest" description="Disordered" evidence="8">
    <location>
        <begin position="306"/>
        <end position="376"/>
    </location>
</feature>
<feature type="coiled-coil region" evidence="7">
    <location>
        <begin position="403"/>
        <end position="430"/>
    </location>
</feature>
<evidence type="ECO:0000256" key="3">
    <source>
        <dbReference type="ARBA" id="ARBA00022701"/>
    </source>
</evidence>
<organism evidence="10 11">
    <name type="scientific">Umbelopsis ramanniana AG</name>
    <dbReference type="NCBI Taxonomy" id="1314678"/>
    <lineage>
        <taxon>Eukaryota</taxon>
        <taxon>Fungi</taxon>
        <taxon>Fungi incertae sedis</taxon>
        <taxon>Mucoromycota</taxon>
        <taxon>Mucoromycotina</taxon>
        <taxon>Umbelopsidomycetes</taxon>
        <taxon>Umbelopsidales</taxon>
        <taxon>Umbelopsidaceae</taxon>
        <taxon>Umbelopsis</taxon>
    </lineage>
</organism>
<dbReference type="RefSeq" id="XP_051448170.1">
    <property type="nucleotide sequence ID" value="XM_051593270.1"/>
</dbReference>
<name>A0AAD5EHT4_UMBRA</name>
<feature type="compositionally biased region" description="Basic and acidic residues" evidence="8">
    <location>
        <begin position="496"/>
        <end position="514"/>
    </location>
</feature>
<dbReference type="Gene3D" id="4.10.60.10">
    <property type="entry name" value="Zinc finger, CCHC-type"/>
    <property type="match status" value="1"/>
</dbReference>
<keyword evidence="11" id="KW-1185">Reference proteome</keyword>
<evidence type="ECO:0000259" key="9">
    <source>
        <dbReference type="PROSITE" id="PS50245"/>
    </source>
</evidence>
<evidence type="ECO:0000256" key="4">
    <source>
        <dbReference type="ARBA" id="ARBA00022737"/>
    </source>
</evidence>
<feature type="region of interest" description="Disordered" evidence="8">
    <location>
        <begin position="88"/>
        <end position="143"/>
    </location>
</feature>
<reference evidence="10" key="1">
    <citation type="submission" date="2021-06" db="EMBL/GenBank/DDBJ databases">
        <authorList>
            <consortium name="DOE Joint Genome Institute"/>
            <person name="Mondo S.J."/>
            <person name="Amses K.R."/>
            <person name="Simmons D.R."/>
            <person name="Longcore J.E."/>
            <person name="Seto K."/>
            <person name="Alves G.H."/>
            <person name="Bonds A.E."/>
            <person name="Quandt C.A."/>
            <person name="Davis W.J."/>
            <person name="Chang Y."/>
            <person name="Letcher P.M."/>
            <person name="Powell M.J."/>
            <person name="Kuo A."/>
            <person name="Labutti K."/>
            <person name="Pangilinan J."/>
            <person name="Andreopoulos W."/>
            <person name="Tritt A."/>
            <person name="Riley R."/>
            <person name="Hundley H."/>
            <person name="Johnson J."/>
            <person name="Lipzen A."/>
            <person name="Barry K."/>
            <person name="Berbee M.L."/>
            <person name="Buchler N.E."/>
            <person name="Grigoriev I.V."/>
            <person name="Spatafora J.W."/>
            <person name="Stajich J.E."/>
            <person name="James T.Y."/>
        </authorList>
    </citation>
    <scope>NUCLEOTIDE SEQUENCE</scope>
    <source>
        <strain evidence="10">AG</strain>
    </source>
</reference>
<evidence type="ECO:0000256" key="7">
    <source>
        <dbReference type="SAM" id="Coils"/>
    </source>
</evidence>
<dbReference type="EMBL" id="MU620897">
    <property type="protein sequence ID" value="KAI8583166.1"/>
    <property type="molecule type" value="Genomic_DNA"/>
</dbReference>
<feature type="region of interest" description="Disordered" evidence="8">
    <location>
        <begin position="1"/>
        <end position="75"/>
    </location>
</feature>
<gene>
    <name evidence="10" type="ORF">K450DRAFT_277649</name>
</gene>
<feature type="compositionally biased region" description="Polar residues" evidence="8">
    <location>
        <begin position="22"/>
        <end position="57"/>
    </location>
</feature>
<dbReference type="PANTHER" id="PTHR18916">
    <property type="entry name" value="DYNACTIN 1-RELATED MICROTUBULE-BINDING"/>
    <property type="match status" value="1"/>
</dbReference>
<keyword evidence="3" id="KW-0493">Microtubule</keyword>
<feature type="compositionally biased region" description="Low complexity" evidence="8">
    <location>
        <begin position="313"/>
        <end position="324"/>
    </location>
</feature>
<feature type="compositionally biased region" description="Low complexity" evidence="8">
    <location>
        <begin position="126"/>
        <end position="136"/>
    </location>
</feature>
<feature type="compositionally biased region" description="Polar residues" evidence="8">
    <location>
        <begin position="232"/>
        <end position="256"/>
    </location>
</feature>
<reference evidence="10" key="2">
    <citation type="journal article" date="2022" name="Proc. Natl. Acad. Sci. U.S.A.">
        <title>Diploid-dominant life cycles characterize the early evolution of Fungi.</title>
        <authorList>
            <person name="Amses K.R."/>
            <person name="Simmons D.R."/>
            <person name="Longcore J.E."/>
            <person name="Mondo S.J."/>
            <person name="Seto K."/>
            <person name="Jeronimo G.H."/>
            <person name="Bonds A.E."/>
            <person name="Quandt C.A."/>
            <person name="Davis W.J."/>
            <person name="Chang Y."/>
            <person name="Federici B.A."/>
            <person name="Kuo A."/>
            <person name="LaButti K."/>
            <person name="Pangilinan J."/>
            <person name="Andreopoulos W."/>
            <person name="Tritt A."/>
            <person name="Riley R."/>
            <person name="Hundley H."/>
            <person name="Johnson J."/>
            <person name="Lipzen A."/>
            <person name="Barry K."/>
            <person name="Lang B.F."/>
            <person name="Cuomo C.A."/>
            <person name="Buchler N.E."/>
            <person name="Grigoriev I.V."/>
            <person name="Spatafora J.W."/>
            <person name="Stajich J.E."/>
            <person name="James T.Y."/>
        </authorList>
    </citation>
    <scope>NUCLEOTIDE SEQUENCE</scope>
    <source>
        <strain evidence="10">AG</strain>
    </source>
</reference>
<dbReference type="GO" id="GO:0005874">
    <property type="term" value="C:microtubule"/>
    <property type="evidence" value="ECO:0007669"/>
    <property type="project" value="UniProtKB-KW"/>
</dbReference>
<dbReference type="InterPro" id="IPR036859">
    <property type="entry name" value="CAP-Gly_dom_sf"/>
</dbReference>
<dbReference type="PROSITE" id="PS50245">
    <property type="entry name" value="CAP_GLY_2"/>
    <property type="match status" value="1"/>
</dbReference>
<dbReference type="SMART" id="SM01052">
    <property type="entry name" value="CAP_GLY"/>
    <property type="match status" value="1"/>
</dbReference>
<keyword evidence="4" id="KW-0677">Repeat</keyword>
<feature type="coiled-coil region" evidence="7">
    <location>
        <begin position="780"/>
        <end position="1097"/>
    </location>
</feature>
<dbReference type="PROSITE" id="PS00845">
    <property type="entry name" value="CAP_GLY_1"/>
    <property type="match status" value="1"/>
</dbReference>
<dbReference type="Pfam" id="PF16641">
    <property type="entry name" value="CLIP1_ZNF"/>
    <property type="match status" value="2"/>
</dbReference>
<proteinExistence type="predicted"/>
<dbReference type="GeneID" id="75918612"/>
<feature type="region of interest" description="Disordered" evidence="8">
    <location>
        <begin position="222"/>
        <end position="261"/>
    </location>
</feature>
<feature type="region of interest" description="Disordered" evidence="8">
    <location>
        <begin position="661"/>
        <end position="687"/>
    </location>
</feature>
<evidence type="ECO:0000256" key="8">
    <source>
        <dbReference type="SAM" id="MobiDB-lite"/>
    </source>
</evidence>
<keyword evidence="5 7" id="KW-0175">Coiled coil</keyword>
<dbReference type="SUPFAM" id="SSF74924">
    <property type="entry name" value="Cap-Gly domain"/>
    <property type="match status" value="1"/>
</dbReference>
<accession>A0AAD5EHT4</accession>
<dbReference type="Gene3D" id="2.30.30.190">
    <property type="entry name" value="CAP Gly-rich-like domain"/>
    <property type="match status" value="1"/>
</dbReference>
<evidence type="ECO:0000256" key="1">
    <source>
        <dbReference type="ARBA" id="ARBA00004245"/>
    </source>
</evidence>
<feature type="region of interest" description="Disordered" evidence="8">
    <location>
        <begin position="1227"/>
        <end position="1251"/>
    </location>
</feature>
<feature type="compositionally biased region" description="Low complexity" evidence="8">
    <location>
        <begin position="336"/>
        <end position="353"/>
    </location>
</feature>